<proteinExistence type="predicted"/>
<reference evidence="4 5" key="1">
    <citation type="submission" date="2024-09" db="EMBL/GenBank/DDBJ databases">
        <authorList>
            <person name="Sun Q."/>
            <person name="Mori K."/>
        </authorList>
    </citation>
    <scope>NUCLEOTIDE SEQUENCE [LARGE SCALE GENOMIC DNA]</scope>
    <source>
        <strain evidence="4 5">CCM 8677</strain>
    </source>
</reference>
<evidence type="ECO:0000256" key="1">
    <source>
        <dbReference type="SAM" id="Coils"/>
    </source>
</evidence>
<keyword evidence="3" id="KW-0732">Signal</keyword>
<keyword evidence="1" id="KW-0175">Coiled coil</keyword>
<dbReference type="RefSeq" id="WP_390210504.1">
    <property type="nucleotide sequence ID" value="NZ_JBHLXJ010000004.1"/>
</dbReference>
<protein>
    <recommendedName>
        <fullName evidence="6">DUF4124 domain-containing protein</fullName>
    </recommendedName>
</protein>
<dbReference type="EMBL" id="JBHLXJ010000004">
    <property type="protein sequence ID" value="MFC0349134.1"/>
    <property type="molecule type" value="Genomic_DNA"/>
</dbReference>
<evidence type="ECO:0000313" key="5">
    <source>
        <dbReference type="Proteomes" id="UP001589844"/>
    </source>
</evidence>
<feature type="chain" id="PRO_5045730076" description="DUF4124 domain-containing protein" evidence="3">
    <location>
        <begin position="24"/>
        <end position="231"/>
    </location>
</feature>
<evidence type="ECO:0000313" key="4">
    <source>
        <dbReference type="EMBL" id="MFC0349134.1"/>
    </source>
</evidence>
<feature type="signal peptide" evidence="3">
    <location>
        <begin position="1"/>
        <end position="23"/>
    </location>
</feature>
<accession>A0ABV6IBE0</accession>
<evidence type="ECO:0008006" key="6">
    <source>
        <dbReference type="Google" id="ProtNLM"/>
    </source>
</evidence>
<dbReference type="Proteomes" id="UP001589844">
    <property type="component" value="Unassembled WGS sequence"/>
</dbReference>
<comment type="caution">
    <text evidence="4">The sequence shown here is derived from an EMBL/GenBank/DDBJ whole genome shotgun (WGS) entry which is preliminary data.</text>
</comment>
<feature type="coiled-coil region" evidence="1">
    <location>
        <begin position="204"/>
        <end position="231"/>
    </location>
</feature>
<sequence length="231" mass="25270">MKLSSILLSKTLFSLLICSSMQGGVYAQTLYKCGSNYQDKPCANGQTSKVIGTQRSAATEGDPKAEPKGAVDPICAKRSEDAKKIIWMRQGGAAKEDVLAKSDSLAQQRLIEEVYATRGDTPQIRASIEKRCMESRMPQRSPESMSDAELLSAAKALEKRINNAEKAEANRVSPVAQEAPAPKRKLPCQNIKMQMEIVNNSIRAGADTQTLQQLNQQKRDLEKDLAVGACR</sequence>
<organism evidence="4 5">
    <name type="scientific">Undibacterium danionis</name>
    <dbReference type="NCBI Taxonomy" id="1812100"/>
    <lineage>
        <taxon>Bacteria</taxon>
        <taxon>Pseudomonadati</taxon>
        <taxon>Pseudomonadota</taxon>
        <taxon>Betaproteobacteria</taxon>
        <taxon>Burkholderiales</taxon>
        <taxon>Oxalobacteraceae</taxon>
        <taxon>Undibacterium</taxon>
    </lineage>
</organism>
<keyword evidence="5" id="KW-1185">Reference proteome</keyword>
<feature type="region of interest" description="Disordered" evidence="2">
    <location>
        <begin position="164"/>
        <end position="183"/>
    </location>
</feature>
<evidence type="ECO:0000256" key="3">
    <source>
        <dbReference type="SAM" id="SignalP"/>
    </source>
</evidence>
<evidence type="ECO:0000256" key="2">
    <source>
        <dbReference type="SAM" id="MobiDB-lite"/>
    </source>
</evidence>
<gene>
    <name evidence="4" type="ORF">ACFFJH_04910</name>
</gene>
<name>A0ABV6IBE0_9BURK</name>